<reference evidence="2" key="4">
    <citation type="submission" date="2025-09" db="UniProtKB">
        <authorList>
            <consortium name="Ensembl"/>
        </authorList>
    </citation>
    <scope>IDENTIFICATION</scope>
</reference>
<dbReference type="InterPro" id="IPR026700">
    <property type="entry name" value="CCDC142"/>
</dbReference>
<dbReference type="InParanoid" id="F6R946"/>
<dbReference type="InterPro" id="IPR055350">
    <property type="entry name" value="CCDC142_C"/>
</dbReference>
<dbReference type="EMBL" id="EAAA01002584">
    <property type="status" value="NOT_ANNOTATED_CDS"/>
    <property type="molecule type" value="Genomic_DNA"/>
</dbReference>
<dbReference type="Proteomes" id="UP000008144">
    <property type="component" value="Chromosome 8"/>
</dbReference>
<feature type="domain" description="Coiled-coil protein 142 C-terminal" evidence="1">
    <location>
        <begin position="6"/>
        <end position="162"/>
    </location>
</feature>
<proteinExistence type="predicted"/>
<sequence length="246" mass="27815">MENPATLHLATKHLKNIDDIITNMQTLSGDCMRAYLKKSAHLAESIVEKVFPSNKVWRQKNLTDHCSASTYMEHCVKSLVVPVCTAVSVLDPRSQLASVPPMVSALVDSILKHIFNKKIIFSVEGALQLRRDFEHILDVACSDTSNLCQEVRRSLPFCKAMKRGIRVCKLLQRTDVVQETKLGAKGYQINQCQNNGQSHVSDVGAEYEKDEISWMPKEKEILALRLISKNRKKKWFSLPCSDNAME</sequence>
<dbReference type="PANTHER" id="PTHR21436:SF2">
    <property type="entry name" value="COILED-COIL DOMAIN-CONTAINING PROTEIN 142"/>
    <property type="match status" value="1"/>
</dbReference>
<evidence type="ECO:0000259" key="1">
    <source>
        <dbReference type="Pfam" id="PF14923"/>
    </source>
</evidence>
<dbReference type="Pfam" id="PF14923">
    <property type="entry name" value="CCDC142"/>
    <property type="match status" value="1"/>
</dbReference>
<dbReference type="AlphaFoldDB" id="F6R946"/>
<reference evidence="2" key="3">
    <citation type="submission" date="2025-08" db="UniProtKB">
        <authorList>
            <consortium name="Ensembl"/>
        </authorList>
    </citation>
    <scope>IDENTIFICATION</scope>
</reference>
<reference evidence="3" key="1">
    <citation type="journal article" date="2002" name="Science">
        <title>The draft genome of Ciona intestinalis: insights into chordate and vertebrate origins.</title>
        <authorList>
            <person name="Dehal P."/>
            <person name="Satou Y."/>
            <person name="Campbell R.K."/>
            <person name="Chapman J."/>
            <person name="Degnan B."/>
            <person name="De Tomaso A."/>
            <person name="Davidson B."/>
            <person name="Di Gregorio A."/>
            <person name="Gelpke M."/>
            <person name="Goodstein D.M."/>
            <person name="Harafuji N."/>
            <person name="Hastings K.E."/>
            <person name="Ho I."/>
            <person name="Hotta K."/>
            <person name="Huang W."/>
            <person name="Kawashima T."/>
            <person name="Lemaire P."/>
            <person name="Martinez D."/>
            <person name="Meinertzhagen I.A."/>
            <person name="Necula S."/>
            <person name="Nonaka M."/>
            <person name="Putnam N."/>
            <person name="Rash S."/>
            <person name="Saiga H."/>
            <person name="Satake M."/>
            <person name="Terry A."/>
            <person name="Yamada L."/>
            <person name="Wang H.G."/>
            <person name="Awazu S."/>
            <person name="Azumi K."/>
            <person name="Boore J."/>
            <person name="Branno M."/>
            <person name="Chin-Bow S."/>
            <person name="DeSantis R."/>
            <person name="Doyle S."/>
            <person name="Francino P."/>
            <person name="Keys D.N."/>
            <person name="Haga S."/>
            <person name="Hayashi H."/>
            <person name="Hino K."/>
            <person name="Imai K.S."/>
            <person name="Inaba K."/>
            <person name="Kano S."/>
            <person name="Kobayashi K."/>
            <person name="Kobayashi M."/>
            <person name="Lee B.I."/>
            <person name="Makabe K.W."/>
            <person name="Manohar C."/>
            <person name="Matassi G."/>
            <person name="Medina M."/>
            <person name="Mochizuki Y."/>
            <person name="Mount S."/>
            <person name="Morishita T."/>
            <person name="Miura S."/>
            <person name="Nakayama A."/>
            <person name="Nishizaka S."/>
            <person name="Nomoto H."/>
            <person name="Ohta F."/>
            <person name="Oishi K."/>
            <person name="Rigoutsos I."/>
            <person name="Sano M."/>
            <person name="Sasaki A."/>
            <person name="Sasakura Y."/>
            <person name="Shoguchi E."/>
            <person name="Shin-i T."/>
            <person name="Spagnuolo A."/>
            <person name="Stainier D."/>
            <person name="Suzuki M.M."/>
            <person name="Tassy O."/>
            <person name="Takatori N."/>
            <person name="Tokuoka M."/>
            <person name="Yagi K."/>
            <person name="Yoshizaki F."/>
            <person name="Wada S."/>
            <person name="Zhang C."/>
            <person name="Hyatt P.D."/>
            <person name="Larimer F."/>
            <person name="Detter C."/>
            <person name="Doggett N."/>
            <person name="Glavina T."/>
            <person name="Hawkins T."/>
            <person name="Richardson P."/>
            <person name="Lucas S."/>
            <person name="Kohara Y."/>
            <person name="Levine M."/>
            <person name="Satoh N."/>
            <person name="Rokhsar D.S."/>
        </authorList>
    </citation>
    <scope>NUCLEOTIDE SEQUENCE [LARGE SCALE GENOMIC DNA]</scope>
</reference>
<dbReference type="GeneTree" id="ENSGT00390000009871"/>
<dbReference type="OMA" id="ASTYMEH"/>
<organism evidence="2 3">
    <name type="scientific">Ciona intestinalis</name>
    <name type="common">Transparent sea squirt</name>
    <name type="synonym">Ascidia intestinalis</name>
    <dbReference type="NCBI Taxonomy" id="7719"/>
    <lineage>
        <taxon>Eukaryota</taxon>
        <taxon>Metazoa</taxon>
        <taxon>Chordata</taxon>
        <taxon>Tunicata</taxon>
        <taxon>Ascidiacea</taxon>
        <taxon>Phlebobranchia</taxon>
        <taxon>Cionidae</taxon>
        <taxon>Ciona</taxon>
    </lineage>
</organism>
<protein>
    <recommendedName>
        <fullName evidence="1">Coiled-coil protein 142 C-terminal domain-containing protein</fullName>
    </recommendedName>
</protein>
<dbReference type="HOGENOM" id="CLU_1128734_0_0_1"/>
<dbReference type="Ensembl" id="ENSCINT00000009979.3">
    <property type="protein sequence ID" value="ENSCINP00000009979.3"/>
    <property type="gene ID" value="ENSCING00000004823.3"/>
</dbReference>
<name>F6R946_CIOIN</name>
<dbReference type="PANTHER" id="PTHR21436">
    <property type="entry name" value="COILED-COIL DOMAIN-CONTAINING PROTEIN 142"/>
    <property type="match status" value="1"/>
</dbReference>
<dbReference type="STRING" id="7719.ENSCINP00000009979"/>
<accession>F6R946</accession>
<keyword evidence="3" id="KW-1185">Reference proteome</keyword>
<reference evidence="2" key="2">
    <citation type="journal article" date="2008" name="Genome Biol.">
        <title>Improved genome assembly and evidence-based global gene model set for the chordate Ciona intestinalis: new insight into intron and operon populations.</title>
        <authorList>
            <person name="Satou Y."/>
            <person name="Mineta K."/>
            <person name="Ogasawara M."/>
            <person name="Sasakura Y."/>
            <person name="Shoguchi E."/>
            <person name="Ueno K."/>
            <person name="Yamada L."/>
            <person name="Matsumoto J."/>
            <person name="Wasserscheid J."/>
            <person name="Dewar K."/>
            <person name="Wiley G.B."/>
            <person name="Macmil S.L."/>
            <person name="Roe B.A."/>
            <person name="Zeller R.W."/>
            <person name="Hastings K.E."/>
            <person name="Lemaire P."/>
            <person name="Lindquist E."/>
            <person name="Endo T."/>
            <person name="Hotta K."/>
            <person name="Inaba K."/>
        </authorList>
    </citation>
    <scope>NUCLEOTIDE SEQUENCE [LARGE SCALE GENOMIC DNA]</scope>
    <source>
        <strain evidence="2">wild type</strain>
    </source>
</reference>
<evidence type="ECO:0000313" key="3">
    <source>
        <dbReference type="Proteomes" id="UP000008144"/>
    </source>
</evidence>
<evidence type="ECO:0000313" key="2">
    <source>
        <dbReference type="Ensembl" id="ENSCINP00000009979.3"/>
    </source>
</evidence>